<dbReference type="InterPro" id="IPR045227">
    <property type="entry name" value="WDR18/Ipi3/RID3"/>
</dbReference>
<evidence type="ECO:0000256" key="3">
    <source>
        <dbReference type="PROSITE-ProRule" id="PRU00221"/>
    </source>
</evidence>
<dbReference type="InterPro" id="IPR015943">
    <property type="entry name" value="WD40/YVTN_repeat-like_dom_sf"/>
</dbReference>
<feature type="repeat" description="WD" evidence="3">
    <location>
        <begin position="265"/>
        <end position="306"/>
    </location>
</feature>
<evidence type="ECO:0000313" key="5">
    <source>
        <dbReference type="Proteomes" id="UP000046393"/>
    </source>
</evidence>
<dbReference type="SUPFAM" id="SSF50978">
    <property type="entry name" value="WD40 repeat-like"/>
    <property type="match status" value="1"/>
</dbReference>
<dbReference type="STRING" id="451379.A0A0N5AKH4"/>
<protein>
    <submittedName>
        <fullName evidence="6">WD_REPEATS_REGION domain-containing protein</fullName>
    </submittedName>
</protein>
<proteinExistence type="predicted"/>
<dbReference type="WBParaSite" id="SMUV_0000499701-mRNA-1">
    <property type="protein sequence ID" value="SMUV_0000499701-mRNA-1"/>
    <property type="gene ID" value="SMUV_0000499701"/>
</dbReference>
<keyword evidence="2" id="KW-0677">Repeat</keyword>
<dbReference type="Pfam" id="PF00400">
    <property type="entry name" value="WD40"/>
    <property type="match status" value="2"/>
</dbReference>
<accession>A0A0N5AKH4</accession>
<keyword evidence="4" id="KW-0175">Coiled coil</keyword>
<feature type="coiled-coil region" evidence="4">
    <location>
        <begin position="382"/>
        <end position="409"/>
    </location>
</feature>
<dbReference type="PANTHER" id="PTHR18763">
    <property type="entry name" value="WD-REPEAT PROTEIN 18"/>
    <property type="match status" value="1"/>
</dbReference>
<dbReference type="Proteomes" id="UP000046393">
    <property type="component" value="Unplaced"/>
</dbReference>
<name>A0A0N5AKH4_9BILA</name>
<evidence type="ECO:0000256" key="1">
    <source>
        <dbReference type="ARBA" id="ARBA00022574"/>
    </source>
</evidence>
<dbReference type="Gene3D" id="2.130.10.10">
    <property type="entry name" value="YVTN repeat-like/Quinoprotein amine dehydrogenase"/>
    <property type="match status" value="2"/>
</dbReference>
<dbReference type="InterPro" id="IPR001680">
    <property type="entry name" value="WD40_rpt"/>
</dbReference>
<reference evidence="6" key="1">
    <citation type="submission" date="2017-02" db="UniProtKB">
        <authorList>
            <consortium name="WormBaseParasite"/>
        </authorList>
    </citation>
    <scope>IDENTIFICATION</scope>
</reference>
<sequence>LLVACESNDPYSVTIVDPKTCVSLWSYKGSELQGAEVGCAEPVGNNGELMLIATKKRPVVHCVAVNRHDRFDVRSVLNKPLESVVTTSDGTVVFGAIESNIFTWLISSGELLSVIAAHYQNITCLCLSSDDGLLISGACDGTINVYLVADILSYNPGGLEPIKPYRQWHSHSLKITSLSLTCLSNARVLSTSLDHAAAIHSVTMDECLLKISGDQALTASCFDPAETSIFLGTDSGAIFRFPLYCLGLSEKMVNFNADKGDNNFFTGHSSTITKLAVNHDASLLASGDSGGNYIVWDAFSRQCLRTVGAKGNKFLNLRLRSYRTFQEILKKKGKSEIITIDGNDNSVDSGDDEVILIDEVDSSGNVKKPGSSAEIDGESNEIVSLRMKNADLMSKIEQLKTELNFVRKKNQEIFKFASEIILDEEKK</sequence>
<dbReference type="PANTHER" id="PTHR18763:SF0">
    <property type="entry name" value="WD REPEAT-CONTAINING PROTEIN 18"/>
    <property type="match status" value="1"/>
</dbReference>
<evidence type="ECO:0000313" key="6">
    <source>
        <dbReference type="WBParaSite" id="SMUV_0000499701-mRNA-1"/>
    </source>
</evidence>
<feature type="repeat" description="WD" evidence="3">
    <location>
        <begin position="115"/>
        <end position="146"/>
    </location>
</feature>
<dbReference type="GO" id="GO:0006261">
    <property type="term" value="P:DNA-templated DNA replication"/>
    <property type="evidence" value="ECO:0007669"/>
    <property type="project" value="TreeGrafter"/>
</dbReference>
<evidence type="ECO:0000256" key="2">
    <source>
        <dbReference type="ARBA" id="ARBA00022737"/>
    </source>
</evidence>
<dbReference type="GO" id="GO:0120330">
    <property type="term" value="C:rixosome complex"/>
    <property type="evidence" value="ECO:0007669"/>
    <property type="project" value="TreeGrafter"/>
</dbReference>
<keyword evidence="5" id="KW-1185">Reference proteome</keyword>
<keyword evidence="1 3" id="KW-0853">WD repeat</keyword>
<dbReference type="AlphaFoldDB" id="A0A0N5AKH4"/>
<organism evidence="5 6">
    <name type="scientific">Syphacia muris</name>
    <dbReference type="NCBI Taxonomy" id="451379"/>
    <lineage>
        <taxon>Eukaryota</taxon>
        <taxon>Metazoa</taxon>
        <taxon>Ecdysozoa</taxon>
        <taxon>Nematoda</taxon>
        <taxon>Chromadorea</taxon>
        <taxon>Rhabditida</taxon>
        <taxon>Spirurina</taxon>
        <taxon>Oxyuridomorpha</taxon>
        <taxon>Oxyuroidea</taxon>
        <taxon>Oxyuridae</taxon>
        <taxon>Syphacia</taxon>
    </lineage>
</organism>
<dbReference type="PROSITE" id="PS50082">
    <property type="entry name" value="WD_REPEATS_2"/>
    <property type="match status" value="2"/>
</dbReference>
<dbReference type="SMART" id="SM00320">
    <property type="entry name" value="WD40"/>
    <property type="match status" value="3"/>
</dbReference>
<dbReference type="InterPro" id="IPR036322">
    <property type="entry name" value="WD40_repeat_dom_sf"/>
</dbReference>
<evidence type="ECO:0000256" key="4">
    <source>
        <dbReference type="SAM" id="Coils"/>
    </source>
</evidence>
<dbReference type="GO" id="GO:0006364">
    <property type="term" value="P:rRNA processing"/>
    <property type="evidence" value="ECO:0007669"/>
    <property type="project" value="TreeGrafter"/>
</dbReference>
<dbReference type="GO" id="GO:0005656">
    <property type="term" value="C:nuclear pre-replicative complex"/>
    <property type="evidence" value="ECO:0007669"/>
    <property type="project" value="TreeGrafter"/>
</dbReference>
<dbReference type="PROSITE" id="PS50294">
    <property type="entry name" value="WD_REPEATS_REGION"/>
    <property type="match status" value="1"/>
</dbReference>